<dbReference type="Proteomes" id="UP000244225">
    <property type="component" value="Unassembled WGS sequence"/>
</dbReference>
<dbReference type="OrthoDB" id="656161at2"/>
<evidence type="ECO:0008006" key="3">
    <source>
        <dbReference type="Google" id="ProtNLM"/>
    </source>
</evidence>
<name>A0A2T5YE45_9BACT</name>
<dbReference type="SUPFAM" id="SSF52540">
    <property type="entry name" value="P-loop containing nucleoside triphosphate hydrolases"/>
    <property type="match status" value="1"/>
</dbReference>
<dbReference type="EMBL" id="QBKI01000009">
    <property type="protein sequence ID" value="PTX14984.1"/>
    <property type="molecule type" value="Genomic_DNA"/>
</dbReference>
<reference evidence="1 2" key="1">
    <citation type="submission" date="2018-04" db="EMBL/GenBank/DDBJ databases">
        <title>Genomic Encyclopedia of Archaeal and Bacterial Type Strains, Phase II (KMG-II): from individual species to whole genera.</title>
        <authorList>
            <person name="Goeker M."/>
        </authorList>
    </citation>
    <scope>NUCLEOTIDE SEQUENCE [LARGE SCALE GENOMIC DNA]</scope>
    <source>
        <strain evidence="1 2">DSM 100162</strain>
    </source>
</reference>
<protein>
    <recommendedName>
        <fullName evidence="3">Deoxynucleoside kinase domain-containing protein</fullName>
    </recommendedName>
</protein>
<organism evidence="1 2">
    <name type="scientific">Pontibacter mucosus</name>
    <dbReference type="NCBI Taxonomy" id="1649266"/>
    <lineage>
        <taxon>Bacteria</taxon>
        <taxon>Pseudomonadati</taxon>
        <taxon>Bacteroidota</taxon>
        <taxon>Cytophagia</taxon>
        <taxon>Cytophagales</taxon>
        <taxon>Hymenobacteraceae</taxon>
        <taxon>Pontibacter</taxon>
    </lineage>
</organism>
<keyword evidence="2" id="KW-1185">Reference proteome</keyword>
<gene>
    <name evidence="1" type="ORF">C8N40_10982</name>
</gene>
<dbReference type="InterPro" id="IPR027417">
    <property type="entry name" value="P-loop_NTPase"/>
</dbReference>
<dbReference type="RefSeq" id="WP_108212994.1">
    <property type="nucleotide sequence ID" value="NZ_QBKI01000009.1"/>
</dbReference>
<proteinExistence type="predicted"/>
<evidence type="ECO:0000313" key="2">
    <source>
        <dbReference type="Proteomes" id="UP000244225"/>
    </source>
</evidence>
<sequence length="255" mass="29621">MPPKIIEIIGPPGIGKTSIYQSLCDIWEPGCNWIFPEALLEPEQPSISDFNEYLLHYGRKLFRRKAGRSIPTDYGLRFVANHPELADFFWNLLSDNRVYNYHDIDKRFRAAYLLFRDFCRYQAVLESNCPKPCLINEGLLQKSFFIHDDEEYVSKLVSTYLALLPLPHAILFIDTENRNTIFSRLKSRKKVIASHLGKDDGEILVDIGRWQNLLQILVEQAQNYNVFVARIDGEKPIKENIFYINSLLNSLRPAP</sequence>
<accession>A0A2T5YE45</accession>
<comment type="caution">
    <text evidence="1">The sequence shown here is derived from an EMBL/GenBank/DDBJ whole genome shotgun (WGS) entry which is preliminary data.</text>
</comment>
<dbReference type="AlphaFoldDB" id="A0A2T5YE45"/>
<evidence type="ECO:0000313" key="1">
    <source>
        <dbReference type="EMBL" id="PTX14984.1"/>
    </source>
</evidence>